<name>A0A0P0NWY2_9CAUL</name>
<dbReference type="KEGG" id="chq:AQ619_02580"/>
<dbReference type="Gene3D" id="3.30.200.20">
    <property type="entry name" value="Phosphorylase Kinase, domain 1"/>
    <property type="match status" value="1"/>
</dbReference>
<dbReference type="InterPro" id="IPR011009">
    <property type="entry name" value="Kinase-like_dom_sf"/>
</dbReference>
<evidence type="ECO:0000313" key="2">
    <source>
        <dbReference type="EMBL" id="ALL12336.1"/>
    </source>
</evidence>
<dbReference type="OrthoDB" id="179763at2"/>
<dbReference type="STRING" id="69395.AQ619_02580"/>
<gene>
    <name evidence="2" type="ORF">AQ619_02580</name>
</gene>
<evidence type="ECO:0000259" key="1">
    <source>
        <dbReference type="Pfam" id="PF01636"/>
    </source>
</evidence>
<proteinExistence type="predicted"/>
<dbReference type="InterPro" id="IPR002575">
    <property type="entry name" value="Aminoglycoside_PTrfase"/>
</dbReference>
<dbReference type="AlphaFoldDB" id="A0A0P0NWY2"/>
<dbReference type="SUPFAM" id="SSF56112">
    <property type="entry name" value="Protein kinase-like (PK-like)"/>
    <property type="match status" value="1"/>
</dbReference>
<sequence>MSLPYNSPAALRALNHVFAGAEPDAITPLTGGLSGAGVFRAEHRGRSCLLRIQPTRDAIRDPARTHACMRIAAGAGVAPRVLFTSDEDGVSVTDFILPGPSAGPPNETAPGTVAQLAGLLSSLHAAPAFPPLIGYLDALEGLADQVLSSSLPTQAVDAAIRQTLGDLSRAYRPLPTDAVSSHNDVNPRNIVHDGVRPWLVDWEAAFLADRYVDLSAVANVFAPSPETETAFLTAYFGRKPTGAETARLFLARQISHLFHALAFLAGAAAERAGRTLDASIRNDRTLEQMHADLGKGAPLLDLWEGRVAYGLAHLRQAQDAVRGPDFAIAARRALEG</sequence>
<dbReference type="Proteomes" id="UP000056905">
    <property type="component" value="Chromosome"/>
</dbReference>
<feature type="domain" description="Aminoglycoside phosphotransferase" evidence="1">
    <location>
        <begin position="26"/>
        <end position="240"/>
    </location>
</feature>
<dbReference type="Pfam" id="PF01636">
    <property type="entry name" value="APH"/>
    <property type="match status" value="1"/>
</dbReference>
<dbReference type="Gene3D" id="3.90.1200.10">
    <property type="match status" value="1"/>
</dbReference>
<reference evidence="2 3" key="1">
    <citation type="submission" date="2015-10" db="EMBL/GenBank/DDBJ databases">
        <title>Conservation of the essential genome among Caulobacter and Brevundimonas species.</title>
        <authorList>
            <person name="Scott D."/>
            <person name="Ely B."/>
        </authorList>
    </citation>
    <scope>NUCLEOTIDE SEQUENCE [LARGE SCALE GENOMIC DNA]</scope>
    <source>
        <strain evidence="2 3">CB4</strain>
    </source>
</reference>
<evidence type="ECO:0000313" key="3">
    <source>
        <dbReference type="Proteomes" id="UP000056905"/>
    </source>
</evidence>
<protein>
    <recommendedName>
        <fullName evidence="1">Aminoglycoside phosphotransferase domain-containing protein</fullName>
    </recommendedName>
</protein>
<dbReference type="RefSeq" id="WP_062143833.1">
    <property type="nucleotide sequence ID" value="NZ_CP013002.1"/>
</dbReference>
<keyword evidence="3" id="KW-1185">Reference proteome</keyword>
<organism evidence="2 3">
    <name type="scientific">Caulobacter henricii</name>
    <dbReference type="NCBI Taxonomy" id="69395"/>
    <lineage>
        <taxon>Bacteria</taxon>
        <taxon>Pseudomonadati</taxon>
        <taxon>Pseudomonadota</taxon>
        <taxon>Alphaproteobacteria</taxon>
        <taxon>Caulobacterales</taxon>
        <taxon>Caulobacteraceae</taxon>
        <taxon>Caulobacter</taxon>
    </lineage>
</organism>
<accession>A0A0P0NWY2</accession>
<dbReference type="EMBL" id="CP013002">
    <property type="protein sequence ID" value="ALL12336.1"/>
    <property type="molecule type" value="Genomic_DNA"/>
</dbReference>